<accession>A0ABY6U814</accession>
<proteinExistence type="predicted"/>
<keyword evidence="2" id="KW-1185">Reference proteome</keyword>
<evidence type="ECO:0000313" key="1">
    <source>
        <dbReference type="EMBL" id="VUC27128.1"/>
    </source>
</evidence>
<dbReference type="Proteomes" id="UP000766486">
    <property type="component" value="Unassembled WGS sequence"/>
</dbReference>
<protein>
    <submittedName>
        <fullName evidence="1">Uncharacterized protein</fullName>
    </submittedName>
</protein>
<sequence length="207" mass="22024">MFTHPLAHWDHYIRMEDEDEADTDLIESSAMKTPSLVTPNLVLILSGFCKIQINKSFVFLHFSTLGNPPPSPLPLSSVGLALSCVLLHHSLVPPHILFSLSPVVSPNAGPLLALSLSLHVYLDDGVVLALLVQALVSPLALPFARLLIKGQVLALLAGLGLDSLLRGEALPFGGGLGLGDGLLSRQVCTGWREREEDAFLGGAERAG</sequence>
<reference evidence="1 2" key="1">
    <citation type="submission" date="2019-06" db="EMBL/GenBank/DDBJ databases">
        <authorList>
            <person name="Broberg M."/>
        </authorList>
    </citation>
    <scope>NUCLEOTIDE SEQUENCE [LARGE SCALE GENOMIC DNA]</scope>
</reference>
<comment type="caution">
    <text evidence="1">The sequence shown here is derived from an EMBL/GenBank/DDBJ whole genome shotgun (WGS) entry which is preliminary data.</text>
</comment>
<name>A0ABY6U814_BIOOC</name>
<evidence type="ECO:0000313" key="2">
    <source>
        <dbReference type="Proteomes" id="UP000766486"/>
    </source>
</evidence>
<organism evidence="1 2">
    <name type="scientific">Bionectria ochroleuca</name>
    <name type="common">Gliocladium roseum</name>
    <dbReference type="NCBI Taxonomy" id="29856"/>
    <lineage>
        <taxon>Eukaryota</taxon>
        <taxon>Fungi</taxon>
        <taxon>Dikarya</taxon>
        <taxon>Ascomycota</taxon>
        <taxon>Pezizomycotina</taxon>
        <taxon>Sordariomycetes</taxon>
        <taxon>Hypocreomycetidae</taxon>
        <taxon>Hypocreales</taxon>
        <taxon>Bionectriaceae</taxon>
        <taxon>Clonostachys</taxon>
    </lineage>
</organism>
<dbReference type="EMBL" id="CABFNS010000762">
    <property type="protein sequence ID" value="VUC27128.1"/>
    <property type="molecule type" value="Genomic_DNA"/>
</dbReference>
<gene>
    <name evidence="1" type="ORF">CLO192961_LOCUS204226</name>
</gene>